<dbReference type="PANTHER" id="PTHR40274">
    <property type="entry name" value="VIRGINIAMYCIN B LYASE"/>
    <property type="match status" value="1"/>
</dbReference>
<gene>
    <name evidence="1" type="ORF">EER27_02940</name>
</gene>
<dbReference type="Pfam" id="PF24684">
    <property type="entry name" value="Vgb_lyase"/>
    <property type="match status" value="1"/>
</dbReference>
<evidence type="ECO:0000313" key="2">
    <source>
        <dbReference type="Proteomes" id="UP000267049"/>
    </source>
</evidence>
<evidence type="ECO:0000313" key="1">
    <source>
        <dbReference type="EMBL" id="RNF86389.1"/>
    </source>
</evidence>
<dbReference type="AlphaFoldDB" id="A0A3M8SYS8"/>
<dbReference type="Gene3D" id="2.130.10.10">
    <property type="entry name" value="YVTN repeat-like/Quinoprotein amine dehydrogenase"/>
    <property type="match status" value="2"/>
</dbReference>
<proteinExistence type="predicted"/>
<dbReference type="Proteomes" id="UP000267049">
    <property type="component" value="Unassembled WGS sequence"/>
</dbReference>
<evidence type="ECO:0008006" key="3">
    <source>
        <dbReference type="Google" id="ProtNLM"/>
    </source>
</evidence>
<dbReference type="InterPro" id="IPR015943">
    <property type="entry name" value="WD40/YVTN_repeat-like_dom_sf"/>
</dbReference>
<protein>
    <recommendedName>
        <fullName evidence="3">Virginiamycin B lyase</fullName>
    </recommendedName>
</protein>
<sequence length="367" mass="39549">MPGTIVEFPIAYPNQPSVETGACHAAPTGSTHEITFDAKGGQDLWITGQNYDQVVKVAESGAMTFYPMPTGSGPHGIEFDGDRRLWVTLEFAGQIVRLDANGQTDRTIDVRLDCPTCPDGKLNTHPHGLGLGPDGMTLWFTGKSTGTVGKVTQDGQVTTYPLKTVGSVPIYVRAGNDGSMWVTELVGNAIARIKPDGTVDEFKIPTNNSRPIAIVPEPGSSAMWFTEEAGNRVSRIPGDCTSTNCVITQFQLPMSQSNVILAALAFDADNNLWVQQYVDQNNPTPANPSPAGSDYIVRIDKSILTANPGDLSQVPITYYKVPTTQTVMHRIVQGPDGNIWFTELGSNKVGRLSLEPYADVNTVPGKR</sequence>
<accession>A0A3M8SYS8</accession>
<dbReference type="SUPFAM" id="SSF101898">
    <property type="entry name" value="NHL repeat"/>
    <property type="match status" value="1"/>
</dbReference>
<dbReference type="PANTHER" id="PTHR40274:SF3">
    <property type="entry name" value="VIRGINIAMYCIN B LYASE"/>
    <property type="match status" value="1"/>
</dbReference>
<reference evidence="1 2" key="1">
    <citation type="submission" date="2018-11" db="EMBL/GenBank/DDBJ databases">
        <title>Lysobacter cryohumiis sp. nov., isolated from soil in the Tianshan Mountains, Xinjiang, China.</title>
        <authorList>
            <person name="Luo Y."/>
            <person name="Sheng H."/>
        </authorList>
    </citation>
    <scope>NUCLEOTIDE SEQUENCE [LARGE SCALE GENOMIC DNA]</scope>
    <source>
        <strain evidence="1 2">ZS60</strain>
    </source>
</reference>
<name>A0A3M8SYS8_9GAMM</name>
<comment type="caution">
    <text evidence="1">The sequence shown here is derived from an EMBL/GenBank/DDBJ whole genome shotgun (WGS) entry which is preliminary data.</text>
</comment>
<dbReference type="EMBL" id="RIBS01000001">
    <property type="protein sequence ID" value="RNF86389.1"/>
    <property type="molecule type" value="Genomic_DNA"/>
</dbReference>
<keyword evidence="2" id="KW-1185">Reference proteome</keyword>
<dbReference type="InterPro" id="IPR051344">
    <property type="entry name" value="Vgb"/>
</dbReference>
<organism evidence="1 2">
    <name type="scientific">Montanilutibacter psychrotolerans</name>
    <dbReference type="NCBI Taxonomy" id="1327343"/>
    <lineage>
        <taxon>Bacteria</taxon>
        <taxon>Pseudomonadati</taxon>
        <taxon>Pseudomonadota</taxon>
        <taxon>Gammaproteobacteria</taxon>
        <taxon>Lysobacterales</taxon>
        <taxon>Lysobacteraceae</taxon>
        <taxon>Montanilutibacter</taxon>
    </lineage>
</organism>